<keyword evidence="3 5" id="KW-0378">Hydrolase</keyword>
<dbReference type="GO" id="GO:0004252">
    <property type="term" value="F:serine-type endopeptidase activity"/>
    <property type="evidence" value="ECO:0007669"/>
    <property type="project" value="UniProtKB-UniRule"/>
</dbReference>
<evidence type="ECO:0000256" key="4">
    <source>
        <dbReference type="ARBA" id="ARBA00022825"/>
    </source>
</evidence>
<dbReference type="InterPro" id="IPR034193">
    <property type="entry name" value="PCSK9_ProteinaseK-like"/>
</dbReference>
<dbReference type="SUPFAM" id="SSF52743">
    <property type="entry name" value="Subtilisin-like"/>
    <property type="match status" value="1"/>
</dbReference>
<feature type="active site" description="Charge relay system" evidence="5">
    <location>
        <position position="314"/>
    </location>
</feature>
<dbReference type="FunFam" id="3.40.50.200:FF:000007">
    <property type="entry name" value="Subtilisin-like serine protease"/>
    <property type="match status" value="1"/>
</dbReference>
<accession>A0A5C2S0C5</accession>
<dbReference type="Pfam" id="PF05922">
    <property type="entry name" value="Inhibitor_I9"/>
    <property type="match status" value="1"/>
</dbReference>
<evidence type="ECO:0000256" key="1">
    <source>
        <dbReference type="ARBA" id="ARBA00011073"/>
    </source>
</evidence>
<dbReference type="PANTHER" id="PTHR43806">
    <property type="entry name" value="PEPTIDASE S8"/>
    <property type="match status" value="1"/>
</dbReference>
<dbReference type="InterPro" id="IPR036852">
    <property type="entry name" value="Peptidase_S8/S53_dom_sf"/>
</dbReference>
<dbReference type="InterPro" id="IPR000209">
    <property type="entry name" value="Peptidase_S8/S53_dom"/>
</dbReference>
<comment type="similarity">
    <text evidence="1 5 6">Belongs to the peptidase S8 family.</text>
</comment>
<evidence type="ECO:0000259" key="7">
    <source>
        <dbReference type="Pfam" id="PF00082"/>
    </source>
</evidence>
<dbReference type="PRINTS" id="PR00723">
    <property type="entry name" value="SUBTILISIN"/>
</dbReference>
<keyword evidence="10" id="KW-1185">Reference proteome</keyword>
<keyword evidence="4 5" id="KW-0720">Serine protease</keyword>
<dbReference type="InterPro" id="IPR050131">
    <property type="entry name" value="Peptidase_S8_subtilisin-like"/>
</dbReference>
<evidence type="ECO:0000259" key="8">
    <source>
        <dbReference type="Pfam" id="PF05922"/>
    </source>
</evidence>
<dbReference type="PANTHER" id="PTHR43806:SF11">
    <property type="entry name" value="CEREVISIN-RELATED"/>
    <property type="match status" value="1"/>
</dbReference>
<evidence type="ECO:0000313" key="10">
    <source>
        <dbReference type="Proteomes" id="UP000313359"/>
    </source>
</evidence>
<dbReference type="InterPro" id="IPR023828">
    <property type="entry name" value="Peptidase_S8_Ser-AS"/>
</dbReference>
<dbReference type="STRING" id="1328759.A0A5C2S0C5"/>
<dbReference type="PROSITE" id="PS00138">
    <property type="entry name" value="SUBTILASE_SER"/>
    <property type="match status" value="1"/>
</dbReference>
<dbReference type="InterPro" id="IPR023827">
    <property type="entry name" value="Peptidase_S8_Asp-AS"/>
</dbReference>
<dbReference type="InterPro" id="IPR037045">
    <property type="entry name" value="S8pro/Inhibitor_I9_sf"/>
</dbReference>
<evidence type="ECO:0000256" key="5">
    <source>
        <dbReference type="PROSITE-ProRule" id="PRU01240"/>
    </source>
</evidence>
<protein>
    <submittedName>
        <fullName evidence="9">Serine protease</fullName>
    </submittedName>
</protein>
<dbReference type="PROSITE" id="PS51892">
    <property type="entry name" value="SUBTILASE"/>
    <property type="match status" value="1"/>
</dbReference>
<feature type="domain" description="Inhibitor I9" evidence="8">
    <location>
        <begin position="37"/>
        <end position="77"/>
    </location>
</feature>
<gene>
    <name evidence="9" type="ORF">L227DRAFT_594985</name>
</gene>
<dbReference type="SUPFAM" id="SSF54897">
    <property type="entry name" value="Protease propeptides/inhibitors"/>
    <property type="match status" value="1"/>
</dbReference>
<dbReference type="CDD" id="cd04077">
    <property type="entry name" value="Peptidases_S8_PCSK9_ProteinaseK_like"/>
    <property type="match status" value="1"/>
</dbReference>
<dbReference type="InterPro" id="IPR010259">
    <property type="entry name" value="S8pro/Inhibitor_I9"/>
</dbReference>
<sequence length="368" mass="38983">MKILSAPNSYIVKLWDNILKDTHLEWFESALNISMLTYSDWDSDIFNGYAGVFQQGILDTLLAHPDVEYIEEDGMVNASVMVTQNDAPWGLCRINQKAKLKNQHVNALNFTYRYESSAGAGVDIYIIDSGIYLNHSDFGGRAKWGATFGGYKKGDQNGHGTHVAATAAGTRFGVAKKANLIAVKVLGADNKGWASDRIAGVNWVSKRVSSTHRPSVINMSLHAGASVTFDKAVTSITTKGVHVIVAAGNKNADASKWSPARAAAAITVGSTTIQDARSSFSNYGPVVDVFAPGTRITSAAISSRNSTAVKSGTSMAAPHVAGIIATLISRDGNLAPAAMSAKLVALAIKDAITGLPIGTLNLLARNKF</sequence>
<dbReference type="EMBL" id="ML122285">
    <property type="protein sequence ID" value="RPD56787.1"/>
    <property type="molecule type" value="Genomic_DNA"/>
</dbReference>
<evidence type="ECO:0000256" key="2">
    <source>
        <dbReference type="ARBA" id="ARBA00022670"/>
    </source>
</evidence>
<name>A0A5C2S0C5_9APHY</name>
<dbReference type="AlphaFoldDB" id="A0A5C2S0C5"/>
<feature type="active site" description="Charge relay system" evidence="5">
    <location>
        <position position="128"/>
    </location>
</feature>
<evidence type="ECO:0000256" key="3">
    <source>
        <dbReference type="ARBA" id="ARBA00022801"/>
    </source>
</evidence>
<dbReference type="OrthoDB" id="19448at2759"/>
<dbReference type="GO" id="GO:0006508">
    <property type="term" value="P:proteolysis"/>
    <property type="evidence" value="ECO:0007669"/>
    <property type="project" value="UniProtKB-KW"/>
</dbReference>
<dbReference type="Pfam" id="PF00082">
    <property type="entry name" value="Peptidase_S8"/>
    <property type="match status" value="1"/>
</dbReference>
<evidence type="ECO:0000256" key="6">
    <source>
        <dbReference type="RuleBase" id="RU003355"/>
    </source>
</evidence>
<keyword evidence="2 5" id="KW-0645">Protease</keyword>
<proteinExistence type="inferred from homology"/>
<dbReference type="Gene3D" id="3.40.50.200">
    <property type="entry name" value="Peptidase S8/S53 domain"/>
    <property type="match status" value="1"/>
</dbReference>
<dbReference type="Proteomes" id="UP000313359">
    <property type="component" value="Unassembled WGS sequence"/>
</dbReference>
<evidence type="ECO:0000313" key="9">
    <source>
        <dbReference type="EMBL" id="RPD56787.1"/>
    </source>
</evidence>
<dbReference type="InterPro" id="IPR015500">
    <property type="entry name" value="Peptidase_S8_subtilisin-rel"/>
</dbReference>
<organism evidence="9 10">
    <name type="scientific">Lentinus tigrinus ALCF2SS1-6</name>
    <dbReference type="NCBI Taxonomy" id="1328759"/>
    <lineage>
        <taxon>Eukaryota</taxon>
        <taxon>Fungi</taxon>
        <taxon>Dikarya</taxon>
        <taxon>Basidiomycota</taxon>
        <taxon>Agaricomycotina</taxon>
        <taxon>Agaricomycetes</taxon>
        <taxon>Polyporales</taxon>
        <taxon>Polyporaceae</taxon>
        <taxon>Lentinus</taxon>
    </lineage>
</organism>
<reference evidence="9" key="1">
    <citation type="journal article" date="2018" name="Genome Biol. Evol.">
        <title>Genomics and development of Lentinus tigrinus, a white-rot wood-decaying mushroom with dimorphic fruiting bodies.</title>
        <authorList>
            <person name="Wu B."/>
            <person name="Xu Z."/>
            <person name="Knudson A."/>
            <person name="Carlson A."/>
            <person name="Chen N."/>
            <person name="Kovaka S."/>
            <person name="LaButti K."/>
            <person name="Lipzen A."/>
            <person name="Pennachio C."/>
            <person name="Riley R."/>
            <person name="Schakwitz W."/>
            <person name="Umezawa K."/>
            <person name="Ohm R.A."/>
            <person name="Grigoriev I.V."/>
            <person name="Nagy L.G."/>
            <person name="Gibbons J."/>
            <person name="Hibbett D."/>
        </authorList>
    </citation>
    <scope>NUCLEOTIDE SEQUENCE [LARGE SCALE GENOMIC DNA]</scope>
    <source>
        <strain evidence="9">ALCF2SS1-6</strain>
    </source>
</reference>
<dbReference type="PROSITE" id="PS00136">
    <property type="entry name" value="SUBTILASE_ASP"/>
    <property type="match status" value="1"/>
</dbReference>
<dbReference type="Gene3D" id="3.30.70.80">
    <property type="entry name" value="Peptidase S8 propeptide/proteinase inhibitor I9"/>
    <property type="match status" value="1"/>
</dbReference>
<dbReference type="GO" id="GO:0005615">
    <property type="term" value="C:extracellular space"/>
    <property type="evidence" value="ECO:0007669"/>
    <property type="project" value="TreeGrafter"/>
</dbReference>
<feature type="active site" description="Charge relay system" evidence="5">
    <location>
        <position position="159"/>
    </location>
</feature>
<feature type="domain" description="Peptidase S8/S53" evidence="7">
    <location>
        <begin position="119"/>
        <end position="347"/>
    </location>
</feature>